<name>A0A1V3XHW1_MYCKA</name>
<dbReference type="EMBL" id="MVBN01000002">
    <property type="protein sequence ID" value="OOK80798.1"/>
    <property type="molecule type" value="Genomic_DNA"/>
</dbReference>
<evidence type="ECO:0000313" key="2">
    <source>
        <dbReference type="EMBL" id="OOK80798.1"/>
    </source>
</evidence>
<dbReference type="AlphaFoldDB" id="A0A1V3XHW1"/>
<dbReference type="Proteomes" id="UP000189229">
    <property type="component" value="Unassembled WGS sequence"/>
</dbReference>
<proteinExistence type="predicted"/>
<dbReference type="Proteomes" id="UP000188532">
    <property type="component" value="Unassembled WGS sequence"/>
</dbReference>
<reference evidence="3 4" key="1">
    <citation type="submission" date="2017-02" db="EMBL/GenBank/DDBJ databases">
        <title>Complete genome sequences of Mycobacterium kansasii strains isolated from rhesus macaques.</title>
        <authorList>
            <person name="Panda A."/>
            <person name="Nagaraj S."/>
            <person name="Zhao X."/>
            <person name="Tettelin H."/>
            <person name="Detolla L.J."/>
        </authorList>
    </citation>
    <scope>NUCLEOTIDE SEQUENCE [LARGE SCALE GENOMIC DNA]</scope>
    <source>
        <strain evidence="2 3">11-3469</strain>
        <strain evidence="1 4">11-3813</strain>
    </source>
</reference>
<sequence>MGVIDGAVCRAVIAYPAPKRSTRWELTPSGSSLRATR</sequence>
<gene>
    <name evidence="2" type="ORF">BZL29_2496</name>
    <name evidence="1" type="ORF">BZL30_2519</name>
</gene>
<evidence type="ECO:0000313" key="1">
    <source>
        <dbReference type="EMBL" id="OOK78688.1"/>
    </source>
</evidence>
<protein>
    <submittedName>
        <fullName evidence="1">Uncharacterized protein</fullName>
    </submittedName>
</protein>
<dbReference type="EMBL" id="MVBM01000002">
    <property type="protein sequence ID" value="OOK78688.1"/>
    <property type="molecule type" value="Genomic_DNA"/>
</dbReference>
<comment type="caution">
    <text evidence="1">The sequence shown here is derived from an EMBL/GenBank/DDBJ whole genome shotgun (WGS) entry which is preliminary data.</text>
</comment>
<evidence type="ECO:0000313" key="3">
    <source>
        <dbReference type="Proteomes" id="UP000188532"/>
    </source>
</evidence>
<accession>A0A1V3XHW1</accession>
<organism evidence="1 4">
    <name type="scientific">Mycobacterium kansasii</name>
    <dbReference type="NCBI Taxonomy" id="1768"/>
    <lineage>
        <taxon>Bacteria</taxon>
        <taxon>Bacillati</taxon>
        <taxon>Actinomycetota</taxon>
        <taxon>Actinomycetes</taxon>
        <taxon>Mycobacteriales</taxon>
        <taxon>Mycobacteriaceae</taxon>
        <taxon>Mycobacterium</taxon>
    </lineage>
</organism>
<evidence type="ECO:0000313" key="4">
    <source>
        <dbReference type="Proteomes" id="UP000189229"/>
    </source>
</evidence>